<reference evidence="2 3" key="1">
    <citation type="submission" date="2020-08" db="EMBL/GenBank/DDBJ databases">
        <title>Putative novel bacterial strains isolated from necrotic wheat leaf tissues caused by Xanthomonas translucens.</title>
        <authorList>
            <person name="Tambong J.T."/>
        </authorList>
    </citation>
    <scope>NUCLEOTIDE SEQUENCE [LARGE SCALE GENOMIC DNA]</scope>
    <source>
        <strain evidence="3">DOAB 1063</strain>
    </source>
</reference>
<sequence>MARLIAFFLLLTFAASPIAAQIDPSARGLAVQAQALAIGRDARIATVIADSRGDAVYIDPAQYALNMRSALVWAKQLSGGRFSIGPTFGKSGDRTDQMMARMPQALATRAGLLYIIAGVNDLAQNYPTATTSGATAAGNIIAMAEMGRLAGIKVILEAEVGANGLTAAQVSQMNELNIRLADYVEGTPNVYLNDARSAVMNPTAGATTVTFKPGFSLDGTHEVSRGSYYHALTLLPLINQIVPPRSVLTRTGTELPGNGRWQLLANPIFATATGGTLSGTATGTVPSGWTAFGSAGTTATFGTQADPEGVGNNVTVTCQWVAAGDSCRLFQTVGSANWLPGDIVQAVTQIQITAASPCLAATRLELVTVGTLNGSATGFNYMDGYTATTTGSLGADQPYTATLMTRPFTVPAYTAKSYMAAYVHLEGSCAGTASFVIRQMPIRRRLSAPNG</sequence>
<dbReference type="InterPro" id="IPR036514">
    <property type="entry name" value="SGNH_hydro_sf"/>
</dbReference>
<name>A0ABR7AKG6_9SPHN</name>
<proteinExistence type="predicted"/>
<organism evidence="2 3">
    <name type="scientific">Sphingomonas albertensis</name>
    <dbReference type="NCBI Taxonomy" id="2762591"/>
    <lineage>
        <taxon>Bacteria</taxon>
        <taxon>Pseudomonadati</taxon>
        <taxon>Pseudomonadota</taxon>
        <taxon>Alphaproteobacteria</taxon>
        <taxon>Sphingomonadales</taxon>
        <taxon>Sphingomonadaceae</taxon>
        <taxon>Sphingomonas</taxon>
    </lineage>
</organism>
<accession>A0ABR7AKG6</accession>
<gene>
    <name evidence="2" type="ORF">H8S47_04535</name>
</gene>
<evidence type="ECO:0008006" key="4">
    <source>
        <dbReference type="Google" id="ProtNLM"/>
    </source>
</evidence>
<evidence type="ECO:0000256" key="1">
    <source>
        <dbReference type="SAM" id="SignalP"/>
    </source>
</evidence>
<feature type="chain" id="PRO_5045287969" description="SGNH hydrolase-type esterase domain-containing protein" evidence="1">
    <location>
        <begin position="20"/>
        <end position="451"/>
    </location>
</feature>
<protein>
    <recommendedName>
        <fullName evidence="4">SGNH hydrolase-type esterase domain-containing protein</fullName>
    </recommendedName>
</protein>
<evidence type="ECO:0000313" key="2">
    <source>
        <dbReference type="EMBL" id="MBC3940950.1"/>
    </source>
</evidence>
<dbReference type="Proteomes" id="UP000597613">
    <property type="component" value="Unassembled WGS sequence"/>
</dbReference>
<evidence type="ECO:0000313" key="3">
    <source>
        <dbReference type="Proteomes" id="UP000597613"/>
    </source>
</evidence>
<dbReference type="Gene3D" id="3.40.50.1110">
    <property type="entry name" value="SGNH hydrolase"/>
    <property type="match status" value="1"/>
</dbReference>
<dbReference type="EMBL" id="JACONT010000006">
    <property type="protein sequence ID" value="MBC3940950.1"/>
    <property type="molecule type" value="Genomic_DNA"/>
</dbReference>
<keyword evidence="1" id="KW-0732">Signal</keyword>
<feature type="signal peptide" evidence="1">
    <location>
        <begin position="1"/>
        <end position="19"/>
    </location>
</feature>
<comment type="caution">
    <text evidence="2">The sequence shown here is derived from an EMBL/GenBank/DDBJ whole genome shotgun (WGS) entry which is preliminary data.</text>
</comment>
<dbReference type="SUPFAM" id="SSF52266">
    <property type="entry name" value="SGNH hydrolase"/>
    <property type="match status" value="1"/>
</dbReference>
<keyword evidence="3" id="KW-1185">Reference proteome</keyword>